<keyword evidence="1" id="KW-0328">Glycosyltransferase</keyword>
<keyword evidence="2" id="KW-0808">Transferase</keyword>
<dbReference type="PANTHER" id="PTHR22916:SF51">
    <property type="entry name" value="GLYCOSYLTRANSFERASE EPSH-RELATED"/>
    <property type="match status" value="1"/>
</dbReference>
<dbReference type="Gene3D" id="3.90.550.10">
    <property type="entry name" value="Spore Coat Polysaccharide Biosynthesis Protein SpsA, Chain A"/>
    <property type="match status" value="1"/>
</dbReference>
<proteinExistence type="predicted"/>
<comment type="caution">
    <text evidence="4">The sequence shown here is derived from an EMBL/GenBank/DDBJ whole genome shotgun (WGS) entry which is preliminary data.</text>
</comment>
<dbReference type="RefSeq" id="WP_186835785.1">
    <property type="nucleotide sequence ID" value="NZ_JACOPD010000001.1"/>
</dbReference>
<dbReference type="Pfam" id="PF00535">
    <property type="entry name" value="Glycos_transf_2"/>
    <property type="match status" value="1"/>
</dbReference>
<dbReference type="EMBL" id="JACOPD010000001">
    <property type="protein sequence ID" value="MBC5679398.1"/>
    <property type="molecule type" value="Genomic_DNA"/>
</dbReference>
<name>A0ABR7FX58_9FIRM</name>
<dbReference type="CDD" id="cd00761">
    <property type="entry name" value="Glyco_tranf_GTA_type"/>
    <property type="match status" value="1"/>
</dbReference>
<dbReference type="Proteomes" id="UP000628463">
    <property type="component" value="Unassembled WGS sequence"/>
</dbReference>
<feature type="domain" description="Glycosyltransferase 2-like" evidence="3">
    <location>
        <begin position="14"/>
        <end position="149"/>
    </location>
</feature>
<dbReference type="InterPro" id="IPR029044">
    <property type="entry name" value="Nucleotide-diphossugar_trans"/>
</dbReference>
<evidence type="ECO:0000256" key="2">
    <source>
        <dbReference type="ARBA" id="ARBA00022679"/>
    </source>
</evidence>
<sequence length="343" mass="40179">MLIDGNDEKNFLLSIVVPVYNVQKYLDRCMDSLLNQNIENYEIILVDDGATDNSGLICDKYSQEYFNVKVIHKKNEGLGLTRNVGIDNSKGQYIMFVDSDDYIEKNCLFGLYQYVKKNNSDVCFFHRAKYLKNGVVKESQEIFDSKCNTNELIGLCLGEPLKKDLFEIGPAWKAIYNRKFLQEKNIKFKSEREILSEDYIFSAEVCAKANVICFYDKTIYYYCDNEQSLTNSYRSDRYKKAVVLYKEMHKIAEKYKLTNNEILRMDNNFLINMLVCFKHISLSSGMNKRNKLSEIKKICKDEDVNGVLLKITYADSLSLKILKKLMLETNSRMIYILMRLRYH</sequence>
<dbReference type="PANTHER" id="PTHR22916">
    <property type="entry name" value="GLYCOSYLTRANSFERASE"/>
    <property type="match status" value="1"/>
</dbReference>
<evidence type="ECO:0000313" key="4">
    <source>
        <dbReference type="EMBL" id="MBC5679398.1"/>
    </source>
</evidence>
<evidence type="ECO:0000313" key="5">
    <source>
        <dbReference type="Proteomes" id="UP000628463"/>
    </source>
</evidence>
<dbReference type="SUPFAM" id="SSF53448">
    <property type="entry name" value="Nucleotide-diphospho-sugar transferases"/>
    <property type="match status" value="1"/>
</dbReference>
<protein>
    <submittedName>
        <fullName evidence="4">Glycosyltransferase</fullName>
    </submittedName>
</protein>
<dbReference type="InterPro" id="IPR001173">
    <property type="entry name" value="Glyco_trans_2-like"/>
</dbReference>
<organism evidence="4 5">
    <name type="scientific">Lachnospira hominis</name>
    <name type="common">ex Liu et al. 2021</name>
    <dbReference type="NCBI Taxonomy" id="2763051"/>
    <lineage>
        <taxon>Bacteria</taxon>
        <taxon>Bacillati</taxon>
        <taxon>Bacillota</taxon>
        <taxon>Clostridia</taxon>
        <taxon>Lachnospirales</taxon>
        <taxon>Lachnospiraceae</taxon>
        <taxon>Lachnospira</taxon>
    </lineage>
</organism>
<accession>A0ABR7FX58</accession>
<evidence type="ECO:0000256" key="1">
    <source>
        <dbReference type="ARBA" id="ARBA00022676"/>
    </source>
</evidence>
<gene>
    <name evidence="4" type="ORF">H8S01_00245</name>
</gene>
<evidence type="ECO:0000259" key="3">
    <source>
        <dbReference type="Pfam" id="PF00535"/>
    </source>
</evidence>
<reference evidence="4 5" key="1">
    <citation type="submission" date="2020-08" db="EMBL/GenBank/DDBJ databases">
        <title>Genome public.</title>
        <authorList>
            <person name="Liu C."/>
            <person name="Sun Q."/>
        </authorList>
    </citation>
    <scope>NUCLEOTIDE SEQUENCE [LARGE SCALE GENOMIC DNA]</scope>
    <source>
        <strain evidence="4 5">NSJ-43</strain>
    </source>
</reference>
<keyword evidence="5" id="KW-1185">Reference proteome</keyword>